<protein>
    <recommendedName>
        <fullName evidence="12">CLIP domain-containing serine protease</fullName>
        <ecNumber evidence="11">3.4.21.-</ecNumber>
    </recommendedName>
</protein>
<dbReference type="GO" id="GO:0051604">
    <property type="term" value="P:protein maturation"/>
    <property type="evidence" value="ECO:0007669"/>
    <property type="project" value="UniProtKB-ARBA"/>
</dbReference>
<evidence type="ECO:0000256" key="9">
    <source>
        <dbReference type="ARBA" id="ARBA00023180"/>
    </source>
</evidence>
<dbReference type="GO" id="GO:0046872">
    <property type="term" value="F:metal ion binding"/>
    <property type="evidence" value="ECO:0007669"/>
    <property type="project" value="UniProtKB-KW"/>
</dbReference>
<dbReference type="InterPro" id="IPR051487">
    <property type="entry name" value="Ser/Thr_Proteases_Immune/Dev"/>
</dbReference>
<dbReference type="PROSITE" id="PS00135">
    <property type="entry name" value="TRYPSIN_SER"/>
    <property type="match status" value="1"/>
</dbReference>
<dbReference type="PROSITE" id="PS51888">
    <property type="entry name" value="CLIP"/>
    <property type="match status" value="1"/>
</dbReference>
<evidence type="ECO:0000256" key="3">
    <source>
        <dbReference type="ARBA" id="ARBA00022729"/>
    </source>
</evidence>
<keyword evidence="12" id="KW-0964">Secreted</keyword>
<dbReference type="EC" id="3.4.21.-" evidence="11"/>
<comment type="domain">
    <text evidence="12">The clip domain consists of 35-55 residues which are 'knitted' together usually by 3 conserved disulfide bonds forming a clip-like compact structure.</text>
</comment>
<dbReference type="InterPro" id="IPR043504">
    <property type="entry name" value="Peptidase_S1_PA_chymotrypsin"/>
</dbReference>
<evidence type="ECO:0000256" key="11">
    <source>
        <dbReference type="RuleBase" id="RU363034"/>
    </source>
</evidence>
<dbReference type="PRINTS" id="PR00722">
    <property type="entry name" value="CHYMOTRYPSIN"/>
</dbReference>
<evidence type="ECO:0000259" key="14">
    <source>
        <dbReference type="PROSITE" id="PS51888"/>
    </source>
</evidence>
<dbReference type="PANTHER" id="PTHR24256">
    <property type="entry name" value="TRYPTASE-RELATED"/>
    <property type="match status" value="1"/>
</dbReference>
<dbReference type="EMBL" id="VTPC01004478">
    <property type="protein sequence ID" value="KAF2897099.1"/>
    <property type="molecule type" value="Genomic_DNA"/>
</dbReference>
<evidence type="ECO:0000256" key="7">
    <source>
        <dbReference type="ARBA" id="ARBA00023145"/>
    </source>
</evidence>
<dbReference type="FunFam" id="2.40.10.10:FF:000028">
    <property type="entry name" value="Serine protease easter"/>
    <property type="match status" value="1"/>
</dbReference>
<comment type="subcellular location">
    <subcellularLocation>
        <location evidence="12">Secreted</location>
    </subcellularLocation>
</comment>
<evidence type="ECO:0000313" key="16">
    <source>
        <dbReference type="Proteomes" id="UP000801492"/>
    </source>
</evidence>
<dbReference type="Pfam" id="PF12032">
    <property type="entry name" value="CLIP"/>
    <property type="match status" value="1"/>
</dbReference>
<keyword evidence="2" id="KW-0479">Metal-binding</keyword>
<keyword evidence="9" id="KW-0325">Glycoprotein</keyword>
<feature type="domain" description="Peptidase S1" evidence="13">
    <location>
        <begin position="128"/>
        <end position="386"/>
    </location>
</feature>
<dbReference type="GO" id="GO:0005576">
    <property type="term" value="C:extracellular region"/>
    <property type="evidence" value="ECO:0007669"/>
    <property type="project" value="UniProtKB-SubCell"/>
</dbReference>
<evidence type="ECO:0000256" key="10">
    <source>
        <dbReference type="ARBA" id="ARBA00024195"/>
    </source>
</evidence>
<evidence type="ECO:0000259" key="13">
    <source>
        <dbReference type="PROSITE" id="PS50240"/>
    </source>
</evidence>
<keyword evidence="16" id="KW-1185">Reference proteome</keyword>
<dbReference type="FunFam" id="2.40.10.10:FF:000078">
    <property type="entry name" value="Serine protease H137"/>
    <property type="match status" value="1"/>
</dbReference>
<dbReference type="AlphaFoldDB" id="A0A8K0D0N9"/>
<dbReference type="InterPro" id="IPR001254">
    <property type="entry name" value="Trypsin_dom"/>
</dbReference>
<evidence type="ECO:0000256" key="1">
    <source>
        <dbReference type="ARBA" id="ARBA00022670"/>
    </source>
</evidence>
<keyword evidence="4 11" id="KW-0378">Hydrolase</keyword>
<keyword evidence="8" id="KW-1015">Disulfide bond</keyword>
<dbReference type="Pfam" id="PF00089">
    <property type="entry name" value="Trypsin"/>
    <property type="match status" value="1"/>
</dbReference>
<accession>A0A8K0D0N9</accession>
<evidence type="ECO:0000256" key="8">
    <source>
        <dbReference type="ARBA" id="ARBA00023157"/>
    </source>
</evidence>
<name>A0A8K0D0N9_IGNLU</name>
<dbReference type="PROSITE" id="PS50240">
    <property type="entry name" value="TRYPSIN_DOM"/>
    <property type="match status" value="1"/>
</dbReference>
<dbReference type="SMART" id="SM00680">
    <property type="entry name" value="CLIP"/>
    <property type="match status" value="1"/>
</dbReference>
<evidence type="ECO:0000313" key="15">
    <source>
        <dbReference type="EMBL" id="KAF2897099.1"/>
    </source>
</evidence>
<keyword evidence="5 11" id="KW-0720">Serine protease</keyword>
<organism evidence="15 16">
    <name type="scientific">Ignelater luminosus</name>
    <name type="common">Cucubano</name>
    <name type="synonym">Pyrophorus luminosus</name>
    <dbReference type="NCBI Taxonomy" id="2038154"/>
    <lineage>
        <taxon>Eukaryota</taxon>
        <taxon>Metazoa</taxon>
        <taxon>Ecdysozoa</taxon>
        <taxon>Arthropoda</taxon>
        <taxon>Hexapoda</taxon>
        <taxon>Insecta</taxon>
        <taxon>Pterygota</taxon>
        <taxon>Neoptera</taxon>
        <taxon>Endopterygota</taxon>
        <taxon>Coleoptera</taxon>
        <taxon>Polyphaga</taxon>
        <taxon>Elateriformia</taxon>
        <taxon>Elateroidea</taxon>
        <taxon>Elateridae</taxon>
        <taxon>Agrypninae</taxon>
        <taxon>Pyrophorini</taxon>
        <taxon>Ignelater</taxon>
    </lineage>
</organism>
<proteinExistence type="inferred from homology"/>
<reference evidence="15" key="1">
    <citation type="submission" date="2019-08" db="EMBL/GenBank/DDBJ databases">
        <title>The genome of the North American firefly Photinus pyralis.</title>
        <authorList>
            <consortium name="Photinus pyralis genome working group"/>
            <person name="Fallon T.R."/>
            <person name="Sander Lower S.E."/>
            <person name="Weng J.-K."/>
        </authorList>
    </citation>
    <scope>NUCLEOTIDE SEQUENCE</scope>
    <source>
        <strain evidence="15">TRF0915ILg1</strain>
        <tissue evidence="15">Whole body</tissue>
    </source>
</reference>
<evidence type="ECO:0000256" key="6">
    <source>
        <dbReference type="ARBA" id="ARBA00022837"/>
    </source>
</evidence>
<dbReference type="InterPro" id="IPR022700">
    <property type="entry name" value="CLIP"/>
</dbReference>
<evidence type="ECO:0000256" key="12">
    <source>
        <dbReference type="RuleBase" id="RU366078"/>
    </source>
</evidence>
<dbReference type="CDD" id="cd00190">
    <property type="entry name" value="Tryp_SPc"/>
    <property type="match status" value="1"/>
</dbReference>
<gene>
    <name evidence="15" type="ORF">ILUMI_09080</name>
</gene>
<dbReference type="GO" id="GO:0004252">
    <property type="term" value="F:serine-type endopeptidase activity"/>
    <property type="evidence" value="ECO:0007669"/>
    <property type="project" value="UniProtKB-UniRule"/>
</dbReference>
<evidence type="ECO:0000256" key="4">
    <source>
        <dbReference type="ARBA" id="ARBA00022801"/>
    </source>
</evidence>
<dbReference type="SUPFAM" id="SSF50494">
    <property type="entry name" value="Trypsin-like serine proteases"/>
    <property type="match status" value="1"/>
</dbReference>
<keyword evidence="3 12" id="KW-0732">Signal</keyword>
<dbReference type="OrthoDB" id="547031at2759"/>
<dbReference type="InterPro" id="IPR009003">
    <property type="entry name" value="Peptidase_S1_PA"/>
</dbReference>
<dbReference type="InterPro" id="IPR033116">
    <property type="entry name" value="TRYPSIN_SER"/>
</dbReference>
<dbReference type="Gene3D" id="3.30.1640.30">
    <property type="match status" value="1"/>
</dbReference>
<keyword evidence="7" id="KW-0865">Zymogen</keyword>
<evidence type="ECO:0000256" key="2">
    <source>
        <dbReference type="ARBA" id="ARBA00022723"/>
    </source>
</evidence>
<feature type="domain" description="Clip" evidence="14">
    <location>
        <begin position="35"/>
        <end position="91"/>
    </location>
</feature>
<dbReference type="Gene3D" id="2.40.10.10">
    <property type="entry name" value="Trypsin-like serine proteases"/>
    <property type="match status" value="2"/>
</dbReference>
<keyword evidence="6" id="KW-0106">Calcium</keyword>
<dbReference type="Proteomes" id="UP000801492">
    <property type="component" value="Unassembled WGS sequence"/>
</dbReference>
<dbReference type="InterPro" id="IPR001314">
    <property type="entry name" value="Peptidase_S1A"/>
</dbReference>
<dbReference type="InterPro" id="IPR038565">
    <property type="entry name" value="CLIP_sf"/>
</dbReference>
<comment type="caution">
    <text evidence="15">The sequence shown here is derived from an EMBL/GenBank/DDBJ whole genome shotgun (WGS) entry which is preliminary data.</text>
</comment>
<feature type="signal peptide" evidence="12">
    <location>
        <begin position="1"/>
        <end position="27"/>
    </location>
</feature>
<dbReference type="PROSITE" id="PS00134">
    <property type="entry name" value="TRYPSIN_HIS"/>
    <property type="match status" value="1"/>
</dbReference>
<dbReference type="InterPro" id="IPR018114">
    <property type="entry name" value="TRYPSIN_HIS"/>
</dbReference>
<dbReference type="SMART" id="SM00020">
    <property type="entry name" value="Tryp_SPc"/>
    <property type="match status" value="1"/>
</dbReference>
<comment type="similarity">
    <text evidence="10 12">Belongs to the peptidase S1 family. CLIP subfamily.</text>
</comment>
<feature type="chain" id="PRO_5035486829" description="CLIP domain-containing serine protease" evidence="12">
    <location>
        <begin position="28"/>
        <end position="387"/>
    </location>
</feature>
<dbReference type="GO" id="GO:0006508">
    <property type="term" value="P:proteolysis"/>
    <property type="evidence" value="ECO:0007669"/>
    <property type="project" value="UniProtKB-KW"/>
</dbReference>
<keyword evidence="1 11" id="KW-0645">Protease</keyword>
<sequence>MASDKRTILASVLLTVIFIGILKPISAQWLVDDEGCRTPNRGVGTCIPIKECKPIVEYIQQAAQAKLSSSSIQLLQRYQCGFEGNSVKVCCPDDPNSIGKIPPPDISKHENLGLLPFTCGLHTFKDRIIGGNKTSLFEYPWMALLNYNTGSGTSFRCGGTVINDRYILTAAHCLTNLKTLKLVSVRLGEHDINTERDCEKSDYGDEYCSDPVQDIDIEESIPHPDYNATVFTSDIGLIRLAKPINISVESVRPICLPTTKELKEYKLLDTKLIVTGWGATETGRRSSVLLYVNVPVITEEVCRKAYEASPAKINYKQICAGGQNGMDSCGGDSGGPLQNFIVHNGDLRGVQFGVVSFGPRFCGQEGFPGVYTRIDYYMDWILNTLRR</sequence>
<evidence type="ECO:0000256" key="5">
    <source>
        <dbReference type="ARBA" id="ARBA00022825"/>
    </source>
</evidence>